<organism evidence="1 2">
    <name type="scientific">Robertkochia marina</name>
    <dbReference type="NCBI Taxonomy" id="1227945"/>
    <lineage>
        <taxon>Bacteria</taxon>
        <taxon>Pseudomonadati</taxon>
        <taxon>Bacteroidota</taxon>
        <taxon>Flavobacteriia</taxon>
        <taxon>Flavobacteriales</taxon>
        <taxon>Flavobacteriaceae</taxon>
        <taxon>Robertkochia</taxon>
    </lineage>
</organism>
<keyword evidence="2" id="KW-1185">Reference proteome</keyword>
<dbReference type="Gene3D" id="3.40.50.1240">
    <property type="entry name" value="Phosphoglycerate mutase-like"/>
    <property type="match status" value="1"/>
</dbReference>
<dbReference type="SMART" id="SM00855">
    <property type="entry name" value="PGAM"/>
    <property type="match status" value="1"/>
</dbReference>
<accession>A0A4S3M0D7</accession>
<dbReference type="OrthoDB" id="3296006at2"/>
<dbReference type="AlphaFoldDB" id="A0A4S3M0D7"/>
<dbReference type="InterPro" id="IPR013078">
    <property type="entry name" value="His_Pase_superF_clade-1"/>
</dbReference>
<dbReference type="EMBL" id="SSMC01000002">
    <property type="protein sequence ID" value="THD67801.1"/>
    <property type="molecule type" value="Genomic_DNA"/>
</dbReference>
<dbReference type="InterPro" id="IPR029033">
    <property type="entry name" value="His_PPase_superfam"/>
</dbReference>
<comment type="caution">
    <text evidence="1">The sequence shown here is derived from an EMBL/GenBank/DDBJ whole genome shotgun (WGS) entry which is preliminary data.</text>
</comment>
<dbReference type="Pfam" id="PF00300">
    <property type="entry name" value="His_Phos_1"/>
    <property type="match status" value="1"/>
</dbReference>
<name>A0A4S3M0D7_9FLAO</name>
<dbReference type="Proteomes" id="UP000305939">
    <property type="component" value="Unassembled WGS sequence"/>
</dbReference>
<dbReference type="CDD" id="cd07067">
    <property type="entry name" value="HP_PGM_like"/>
    <property type="match status" value="1"/>
</dbReference>
<proteinExistence type="predicted"/>
<sequence>MTKISMKYTFLIHRYVVQKLSQSSIHTPITANSVIFQKKTKSMQLFRLLPILCLLFALTACNSSSKKNGQQIEEESSTVFYLIRHAEKDRSDPEEKDPALTPEGQLRANYWSDLFREVPFSAVYSTDYARTRQTAEPTAASKQLNTMIYENGAALVKEWIAQHKGGHVLVVGHSNTIPGIANALLGEEKYSQIEDTNNANLYIVHVKGQNAESILLQPEPINRNHMVPQELP</sequence>
<gene>
    <name evidence="1" type="ORF">E7Z59_09125</name>
</gene>
<evidence type="ECO:0000313" key="1">
    <source>
        <dbReference type="EMBL" id="THD67801.1"/>
    </source>
</evidence>
<protein>
    <submittedName>
        <fullName evidence="1">Histidine phosphatase family protein</fullName>
    </submittedName>
</protein>
<dbReference type="SUPFAM" id="SSF53254">
    <property type="entry name" value="Phosphoglycerate mutase-like"/>
    <property type="match status" value="1"/>
</dbReference>
<reference evidence="1 2" key="1">
    <citation type="submission" date="2019-04" db="EMBL/GenBank/DDBJ databases">
        <title>Draft genome sequence of Robertkochia marina CC-AMO-30D.</title>
        <authorList>
            <person name="Hameed A."/>
            <person name="Lin S.-Y."/>
            <person name="Shahina M."/>
            <person name="Lai W.-A."/>
            <person name="Young C.-C."/>
        </authorList>
    </citation>
    <scope>NUCLEOTIDE SEQUENCE [LARGE SCALE GENOMIC DNA]</scope>
    <source>
        <strain evidence="1 2">CC-AMO-30D</strain>
    </source>
</reference>
<evidence type="ECO:0000313" key="2">
    <source>
        <dbReference type="Proteomes" id="UP000305939"/>
    </source>
</evidence>